<evidence type="ECO:0000256" key="4">
    <source>
        <dbReference type="ARBA" id="ARBA00022475"/>
    </source>
</evidence>
<dbReference type="PANTHER" id="PTHR19139:SF199">
    <property type="entry name" value="MIP17260P"/>
    <property type="match status" value="1"/>
</dbReference>
<dbReference type="PRINTS" id="PR00783">
    <property type="entry name" value="MINTRINSICP"/>
</dbReference>
<comment type="similarity">
    <text evidence="2 8">Belongs to the MIP/aquaporin (TC 1.A.8) family.</text>
</comment>
<evidence type="ECO:0000256" key="2">
    <source>
        <dbReference type="ARBA" id="ARBA00006175"/>
    </source>
</evidence>
<feature type="transmembrane region" description="Helical" evidence="10">
    <location>
        <begin position="56"/>
        <end position="75"/>
    </location>
</feature>
<evidence type="ECO:0000256" key="10">
    <source>
        <dbReference type="SAM" id="Phobius"/>
    </source>
</evidence>
<feature type="transmembrane region" description="Helical" evidence="10">
    <location>
        <begin position="175"/>
        <end position="196"/>
    </location>
</feature>
<dbReference type="InterPro" id="IPR023271">
    <property type="entry name" value="Aquaporin-like"/>
</dbReference>
<dbReference type="SUPFAM" id="SSF81338">
    <property type="entry name" value="Aquaporin-like"/>
    <property type="match status" value="1"/>
</dbReference>
<evidence type="ECO:0000256" key="3">
    <source>
        <dbReference type="ARBA" id="ARBA00022448"/>
    </source>
</evidence>
<keyword evidence="7 10" id="KW-0472">Membrane</keyword>
<keyword evidence="3 8" id="KW-0813">Transport</keyword>
<comment type="subcellular location">
    <subcellularLocation>
        <location evidence="1">Cell membrane</location>
        <topology evidence="1">Multi-pass membrane protein</topology>
    </subcellularLocation>
</comment>
<dbReference type="Proteomes" id="UP001333996">
    <property type="component" value="Unassembled WGS sequence"/>
</dbReference>
<evidence type="ECO:0000256" key="8">
    <source>
        <dbReference type="RuleBase" id="RU000477"/>
    </source>
</evidence>
<evidence type="ECO:0000256" key="6">
    <source>
        <dbReference type="ARBA" id="ARBA00022989"/>
    </source>
</evidence>
<evidence type="ECO:0000313" key="11">
    <source>
        <dbReference type="EMBL" id="MED7825988.1"/>
    </source>
</evidence>
<dbReference type="Gene3D" id="1.20.1080.10">
    <property type="entry name" value="Glycerol uptake facilitator protein"/>
    <property type="match status" value="1"/>
</dbReference>
<sequence length="266" mass="27526">MGTPSRRSRSRHNWRAWLSEFAATAILLLVMVTLFRHLFGAEGLVTCAIPSQEGRLVADAVVSGTTVALLIVSPFGRRSGGHMNPAVSLAFWLMGALPGRDAAAYAAAQLAGSLAGVAVGRLVWGEQTADPAVGYAVIRASDHIPWVAVFASEAAATAVMLAAVTFVAARPRLAFVLPAVAGSVIAALILLTGRGWGGSFNPARQFGPELFSHDLAWLWVYLIAPLVGGGLFGLVRRRLPHAPALPTSPPSAPGDGVPAVTGSAAP</sequence>
<feature type="transmembrane region" description="Helical" evidence="10">
    <location>
        <begin position="102"/>
        <end position="124"/>
    </location>
</feature>
<protein>
    <submittedName>
        <fullName evidence="11">Aquaporin</fullName>
    </submittedName>
</protein>
<comment type="caution">
    <text evidence="11">The sequence shown here is derived from an EMBL/GenBank/DDBJ whole genome shotgun (WGS) entry which is preliminary data.</text>
</comment>
<dbReference type="RefSeq" id="WP_329510393.1">
    <property type="nucleotide sequence ID" value="NZ_BAAAYZ010000271.1"/>
</dbReference>
<evidence type="ECO:0000313" key="12">
    <source>
        <dbReference type="Proteomes" id="UP001333996"/>
    </source>
</evidence>
<keyword evidence="12" id="KW-1185">Reference proteome</keyword>
<dbReference type="InterPro" id="IPR022357">
    <property type="entry name" value="MIP_CS"/>
</dbReference>
<feature type="region of interest" description="Disordered" evidence="9">
    <location>
        <begin position="245"/>
        <end position="266"/>
    </location>
</feature>
<evidence type="ECO:0000256" key="9">
    <source>
        <dbReference type="SAM" id="MobiDB-lite"/>
    </source>
</evidence>
<keyword evidence="5 8" id="KW-0812">Transmembrane</keyword>
<evidence type="ECO:0000256" key="1">
    <source>
        <dbReference type="ARBA" id="ARBA00004651"/>
    </source>
</evidence>
<dbReference type="InterPro" id="IPR000425">
    <property type="entry name" value="MIP"/>
</dbReference>
<feature type="transmembrane region" description="Helical" evidence="10">
    <location>
        <begin position="144"/>
        <end position="168"/>
    </location>
</feature>
<evidence type="ECO:0000256" key="7">
    <source>
        <dbReference type="ARBA" id="ARBA00023136"/>
    </source>
</evidence>
<dbReference type="EMBL" id="JAYWVC010000133">
    <property type="protein sequence ID" value="MED7825988.1"/>
    <property type="molecule type" value="Genomic_DNA"/>
</dbReference>
<feature type="transmembrane region" description="Helical" evidence="10">
    <location>
        <begin position="16"/>
        <end position="36"/>
    </location>
</feature>
<keyword evidence="4" id="KW-1003">Cell membrane</keyword>
<gene>
    <name evidence="11" type="ORF">VXC91_29465</name>
</gene>
<feature type="transmembrane region" description="Helical" evidence="10">
    <location>
        <begin position="216"/>
        <end position="235"/>
    </location>
</feature>
<dbReference type="InterPro" id="IPR034294">
    <property type="entry name" value="Aquaporin_transptr"/>
</dbReference>
<name>A0ABU7FPR1_9ACTN</name>
<proteinExistence type="inferred from homology"/>
<accession>A0ABU7FPR1</accession>
<dbReference type="PANTHER" id="PTHR19139">
    <property type="entry name" value="AQUAPORIN TRANSPORTER"/>
    <property type="match status" value="1"/>
</dbReference>
<dbReference type="PROSITE" id="PS00221">
    <property type="entry name" value="MIP"/>
    <property type="match status" value="1"/>
</dbReference>
<dbReference type="Pfam" id="PF00230">
    <property type="entry name" value="MIP"/>
    <property type="match status" value="1"/>
</dbReference>
<keyword evidence="6 10" id="KW-1133">Transmembrane helix</keyword>
<organism evidence="11 12">
    <name type="scientific">Streptomyces chiangmaiensis</name>
    <dbReference type="NCBI Taxonomy" id="766497"/>
    <lineage>
        <taxon>Bacteria</taxon>
        <taxon>Bacillati</taxon>
        <taxon>Actinomycetota</taxon>
        <taxon>Actinomycetes</taxon>
        <taxon>Kitasatosporales</taxon>
        <taxon>Streptomycetaceae</taxon>
        <taxon>Streptomyces</taxon>
    </lineage>
</organism>
<reference evidence="11" key="1">
    <citation type="submission" date="2024-01" db="EMBL/GenBank/DDBJ databases">
        <title>First draft genome sequence data of TA4-1, the type strain of Gram-positive actinobacterium Streptomyces chiangmaiensis.</title>
        <authorList>
            <person name="Yasawong M."/>
            <person name="Nantapong N."/>
        </authorList>
    </citation>
    <scope>NUCLEOTIDE SEQUENCE</scope>
    <source>
        <strain evidence="11">TA4-1</strain>
    </source>
</reference>
<evidence type="ECO:0000256" key="5">
    <source>
        <dbReference type="ARBA" id="ARBA00022692"/>
    </source>
</evidence>